<sequence>MAGISSCEGELRLNTRRISSQCPPYVCGGGSGLEGRVGSKQQLRYYTVPTRLLLFMSRLCRSSASSSQRHKFVFKNHRKLNQNKPPLKLLWGRGLAQPRPSLNAQLSGGRGRERQYKVPVKLRVSGRLF</sequence>
<dbReference type="AlphaFoldDB" id="A0A5B7CIY9"/>
<gene>
    <name evidence="1" type="ORF">E2C01_002141</name>
</gene>
<dbReference type="Proteomes" id="UP000324222">
    <property type="component" value="Unassembled WGS sequence"/>
</dbReference>
<name>A0A5B7CIY9_PORTR</name>
<proteinExistence type="predicted"/>
<protein>
    <submittedName>
        <fullName evidence="1">Uncharacterized protein</fullName>
    </submittedName>
</protein>
<accession>A0A5B7CIY9</accession>
<organism evidence="1 2">
    <name type="scientific">Portunus trituberculatus</name>
    <name type="common">Swimming crab</name>
    <name type="synonym">Neptunus trituberculatus</name>
    <dbReference type="NCBI Taxonomy" id="210409"/>
    <lineage>
        <taxon>Eukaryota</taxon>
        <taxon>Metazoa</taxon>
        <taxon>Ecdysozoa</taxon>
        <taxon>Arthropoda</taxon>
        <taxon>Crustacea</taxon>
        <taxon>Multicrustacea</taxon>
        <taxon>Malacostraca</taxon>
        <taxon>Eumalacostraca</taxon>
        <taxon>Eucarida</taxon>
        <taxon>Decapoda</taxon>
        <taxon>Pleocyemata</taxon>
        <taxon>Brachyura</taxon>
        <taxon>Eubrachyura</taxon>
        <taxon>Portunoidea</taxon>
        <taxon>Portunidae</taxon>
        <taxon>Portuninae</taxon>
        <taxon>Portunus</taxon>
    </lineage>
</organism>
<keyword evidence="2" id="KW-1185">Reference proteome</keyword>
<dbReference type="EMBL" id="VSRR010000073">
    <property type="protein sequence ID" value="MPC09527.1"/>
    <property type="molecule type" value="Genomic_DNA"/>
</dbReference>
<evidence type="ECO:0000313" key="2">
    <source>
        <dbReference type="Proteomes" id="UP000324222"/>
    </source>
</evidence>
<comment type="caution">
    <text evidence="1">The sequence shown here is derived from an EMBL/GenBank/DDBJ whole genome shotgun (WGS) entry which is preliminary data.</text>
</comment>
<reference evidence="1 2" key="1">
    <citation type="submission" date="2019-05" db="EMBL/GenBank/DDBJ databases">
        <title>Another draft genome of Portunus trituberculatus and its Hox gene families provides insights of decapod evolution.</title>
        <authorList>
            <person name="Jeong J.-H."/>
            <person name="Song I."/>
            <person name="Kim S."/>
            <person name="Choi T."/>
            <person name="Kim D."/>
            <person name="Ryu S."/>
            <person name="Kim W."/>
        </authorList>
    </citation>
    <scope>NUCLEOTIDE SEQUENCE [LARGE SCALE GENOMIC DNA]</scope>
    <source>
        <tissue evidence="1">Muscle</tissue>
    </source>
</reference>
<evidence type="ECO:0000313" key="1">
    <source>
        <dbReference type="EMBL" id="MPC09527.1"/>
    </source>
</evidence>